<evidence type="ECO:0000313" key="4">
    <source>
        <dbReference type="Proteomes" id="UP000183365"/>
    </source>
</evidence>
<dbReference type="PANTHER" id="PTHR12634">
    <property type="entry name" value="SIT4 YEAST -ASSOCIATING PROTEIN-RELATED"/>
    <property type="match status" value="1"/>
</dbReference>
<feature type="compositionally biased region" description="Basic and acidic residues" evidence="2">
    <location>
        <begin position="660"/>
        <end position="671"/>
    </location>
</feature>
<comment type="similarity">
    <text evidence="1">Belongs to the SAPS family.</text>
</comment>
<dbReference type="AlphaFoldDB" id="A0A1L0B4Q3"/>
<organism evidence="3 4">
    <name type="scientific">Hanseniaspora guilliermondii</name>
    <dbReference type="NCBI Taxonomy" id="56406"/>
    <lineage>
        <taxon>Eukaryota</taxon>
        <taxon>Fungi</taxon>
        <taxon>Dikarya</taxon>
        <taxon>Ascomycota</taxon>
        <taxon>Saccharomycotina</taxon>
        <taxon>Saccharomycetes</taxon>
        <taxon>Saccharomycodales</taxon>
        <taxon>Saccharomycodaceae</taxon>
        <taxon>Hanseniaspora</taxon>
    </lineage>
</organism>
<protein>
    <submittedName>
        <fullName evidence="3">Related to SIT4-associating protein SAP4</fullName>
    </submittedName>
</protein>
<feature type="region of interest" description="Disordered" evidence="2">
    <location>
        <begin position="621"/>
        <end position="671"/>
    </location>
</feature>
<dbReference type="GO" id="GO:0019903">
    <property type="term" value="F:protein phosphatase binding"/>
    <property type="evidence" value="ECO:0007669"/>
    <property type="project" value="InterPro"/>
</dbReference>
<dbReference type="PANTHER" id="PTHR12634:SF14">
    <property type="entry name" value="SIT4-ASSOCIATING PROTEIN SAP155-RELATED"/>
    <property type="match status" value="1"/>
</dbReference>
<reference evidence="4" key="1">
    <citation type="submission" date="2016-11" db="EMBL/GenBank/DDBJ databases">
        <authorList>
            <person name="Guldener U."/>
        </authorList>
    </citation>
    <scope>NUCLEOTIDE SEQUENCE [LARGE SCALE GENOMIC DNA]</scope>
</reference>
<dbReference type="GO" id="GO:0019888">
    <property type="term" value="F:protein phosphatase regulator activity"/>
    <property type="evidence" value="ECO:0007669"/>
    <property type="project" value="TreeGrafter"/>
</dbReference>
<sequence length="969" mass="112536">MSFWPFGQNFNHLSNNINKILDEYFSVLHTIELKENKQQQEINNGITISKSNLSSIAENANNSTSSSLLYSDIDNDNINSVLTSKFIDEILEENELINELNKKNSTLLDFVCFGYFYDEDNSKVTNIEYLVNLLIHCCDVIDKHNLNIKDETVMSSDDDIIGETSGINRSSTSSPLSLKPSNNITPLLASKSYQSRGSFLNLQSNFNAFSTDYETCMKKCEVISEIFYLNVWLITESLVKNSVFLAKFWCLLSFKSFHFEDSPLENIFLKINTNLLINRQDQFLNFIRSFLIDKNNKKNYTSYNQYNENNDINEINYNMNITIDEIQSISKTKGLVDDMLEHIESSQINDFFLKIISTDKVDTPTGILELVYEQELIRKLLKFFDNKKYNSTIQSCSCDFFKAIIAISANAPIDDLTIGPNVLTRELCSDPEILDEMIRIILHEGGNALGNVVSIVIELIRKNNSDYDQVNLLQTSLKTNPPNCRDPIYLGYMVKKFADNLDLIFDLLKSDYNDRVNDEKIYDLNEDELKEVQSGNTKNIRMNCINEYVRPLGFQNFRIVELIAELLHCSNMGLLNSNKAEHISRKRDKVRSELKDQLEEALNDELKRPESDYDVGNPSPLIETGEMDLPITKDGTNSPKLTGKVPQSAPESSISAYNDETNKDNDEKNEFNENDLDTAFYDVEEQEIYKINEMDEYFDIPYISKNQNDKIRRNCTIGDLFKIRLFDLQILPYLINMFLKYPWNNFWHNVIFDILQQIFNGRMDYAYNSFLVFQLFENKKIFDYNNVPKNEILDFNICRDLIINGYELSNKYYFKNKICLGYMGHLVLIAEEVVKFSKIYKVDLISPEIQAVLDDVKWMYYVEDILMDTRLMFSKILGGDIISTNGQEEEFLLQKQQEKRQRELEEMGMLKDVEENSLLLYSTQNELQVKLKTKLLERDIAEIEKELENMQISSIDNIEDQQVENNNEA</sequence>
<dbReference type="Proteomes" id="UP000183365">
    <property type="component" value="Unassembled WGS sequence"/>
</dbReference>
<evidence type="ECO:0000313" key="3">
    <source>
        <dbReference type="EMBL" id="SGZ40011.1"/>
    </source>
</evidence>
<evidence type="ECO:0000256" key="1">
    <source>
        <dbReference type="ARBA" id="ARBA00006180"/>
    </source>
</evidence>
<dbReference type="GO" id="GO:0005829">
    <property type="term" value="C:cytosol"/>
    <property type="evidence" value="ECO:0007669"/>
    <property type="project" value="TreeGrafter"/>
</dbReference>
<dbReference type="OrthoDB" id="295029at2759"/>
<gene>
    <name evidence="3" type="ORF">HGUI_02211</name>
</gene>
<dbReference type="EMBL" id="FQNF01000036">
    <property type="protein sequence ID" value="SGZ40011.1"/>
    <property type="molecule type" value="Genomic_DNA"/>
</dbReference>
<evidence type="ECO:0000256" key="2">
    <source>
        <dbReference type="SAM" id="MobiDB-lite"/>
    </source>
</evidence>
<proteinExistence type="inferred from homology"/>
<dbReference type="Pfam" id="PF04499">
    <property type="entry name" value="SAPS"/>
    <property type="match status" value="1"/>
</dbReference>
<keyword evidence="4" id="KW-1185">Reference proteome</keyword>
<accession>A0A1L0B4Q3</accession>
<dbReference type="GO" id="GO:0005634">
    <property type="term" value="C:nucleus"/>
    <property type="evidence" value="ECO:0007669"/>
    <property type="project" value="TreeGrafter"/>
</dbReference>
<name>A0A1L0B4Q3_9ASCO</name>
<dbReference type="InterPro" id="IPR007587">
    <property type="entry name" value="SAPS"/>
</dbReference>
<dbReference type="VEuPathDB" id="FungiDB:HGUI_02211"/>